<evidence type="ECO:0000313" key="2">
    <source>
        <dbReference type="EMBL" id="NRF65601.1"/>
    </source>
</evidence>
<dbReference type="GO" id="GO:0051213">
    <property type="term" value="F:dioxygenase activity"/>
    <property type="evidence" value="ECO:0007669"/>
    <property type="project" value="UniProtKB-KW"/>
</dbReference>
<reference evidence="2 3" key="1">
    <citation type="submission" date="2020-05" db="EMBL/GenBank/DDBJ databases">
        <title>Aquincola sp. isolate from soil.</title>
        <authorList>
            <person name="Han J."/>
            <person name="Kim D.-U."/>
        </authorList>
    </citation>
    <scope>NUCLEOTIDE SEQUENCE [LARGE SCALE GENOMIC DNA]</scope>
    <source>
        <strain evidence="2 3">S2</strain>
    </source>
</reference>
<dbReference type="EMBL" id="JABRWJ010000001">
    <property type="protein sequence ID" value="NRF65601.1"/>
    <property type="molecule type" value="Genomic_DNA"/>
</dbReference>
<dbReference type="PANTHER" id="PTHR12463">
    <property type="entry name" value="OXYGENASE-RELATED"/>
    <property type="match status" value="1"/>
</dbReference>
<keyword evidence="2" id="KW-0560">Oxidoreductase</keyword>
<proteinExistence type="predicted"/>
<protein>
    <submittedName>
        <fullName evidence="2">Alpha-ketoglutarate-dependent dioxygenase AlkB</fullName>
    </submittedName>
</protein>
<dbReference type="Proteomes" id="UP000737171">
    <property type="component" value="Unassembled WGS sequence"/>
</dbReference>
<dbReference type="Gene3D" id="2.60.120.590">
    <property type="entry name" value="Alpha-ketoglutarate-dependent dioxygenase AlkB-like"/>
    <property type="match status" value="1"/>
</dbReference>
<dbReference type="PANTHER" id="PTHR12463:SF1">
    <property type="entry name" value="2-OXOGLUTARATE AND FE-DEPENDENT OXYGENASE FAMILY PROTEIN"/>
    <property type="match status" value="1"/>
</dbReference>
<dbReference type="RefSeq" id="WP_173119793.1">
    <property type="nucleotide sequence ID" value="NZ_JABRWJ010000001.1"/>
</dbReference>
<keyword evidence="2" id="KW-0223">Dioxygenase</keyword>
<accession>A0ABX2E9E9</accession>
<dbReference type="InterPro" id="IPR032857">
    <property type="entry name" value="ALKBH4"/>
</dbReference>
<dbReference type="Pfam" id="PF13532">
    <property type="entry name" value="2OG-FeII_Oxy_2"/>
    <property type="match status" value="1"/>
</dbReference>
<dbReference type="InterPro" id="IPR005123">
    <property type="entry name" value="Oxoglu/Fe-dep_dioxygenase_dom"/>
</dbReference>
<gene>
    <name evidence="2" type="ORF">HLB44_01255</name>
</gene>
<organism evidence="2 3">
    <name type="scientific">Pseudaquabacterium terrae</name>
    <dbReference type="NCBI Taxonomy" id="2732868"/>
    <lineage>
        <taxon>Bacteria</taxon>
        <taxon>Pseudomonadati</taxon>
        <taxon>Pseudomonadota</taxon>
        <taxon>Betaproteobacteria</taxon>
        <taxon>Burkholderiales</taxon>
        <taxon>Sphaerotilaceae</taxon>
        <taxon>Pseudaquabacterium</taxon>
    </lineage>
</organism>
<dbReference type="PROSITE" id="PS51471">
    <property type="entry name" value="FE2OG_OXY"/>
    <property type="match status" value="1"/>
</dbReference>
<dbReference type="InterPro" id="IPR027450">
    <property type="entry name" value="AlkB-like"/>
</dbReference>
<keyword evidence="3" id="KW-1185">Reference proteome</keyword>
<sequence length="197" mass="22243">MQASLFADEELVLPEGMRFTAGFLSAADEARWLDVIRAIELHVVRYKQYVARRRSAAFGGRFDYDTNTLREAPPIPPELQPLREQVAAWLGIEPERFTQLLVAEYRPGTPLGWHRDAPDFESIVGVSLAGSALMRLRPYPPPAGPSKAVRHLELPPRSAYVLEGPARWTWQHSIAETRELRYSISMRTARGAAPLLR</sequence>
<comment type="caution">
    <text evidence="2">The sequence shown here is derived from an EMBL/GenBank/DDBJ whole genome shotgun (WGS) entry which is preliminary data.</text>
</comment>
<name>A0ABX2E9E9_9BURK</name>
<evidence type="ECO:0000313" key="3">
    <source>
        <dbReference type="Proteomes" id="UP000737171"/>
    </source>
</evidence>
<feature type="domain" description="Fe2OG dioxygenase" evidence="1">
    <location>
        <begin position="96"/>
        <end position="190"/>
    </location>
</feature>
<evidence type="ECO:0000259" key="1">
    <source>
        <dbReference type="PROSITE" id="PS51471"/>
    </source>
</evidence>
<dbReference type="SUPFAM" id="SSF51197">
    <property type="entry name" value="Clavaminate synthase-like"/>
    <property type="match status" value="1"/>
</dbReference>
<dbReference type="InterPro" id="IPR037151">
    <property type="entry name" value="AlkB-like_sf"/>
</dbReference>